<gene>
    <name evidence="1" type="ORF">IV203_020572</name>
</gene>
<evidence type="ECO:0000313" key="2">
    <source>
        <dbReference type="Proteomes" id="UP000693970"/>
    </source>
</evidence>
<dbReference type="Proteomes" id="UP000693970">
    <property type="component" value="Unassembled WGS sequence"/>
</dbReference>
<organism evidence="1 2">
    <name type="scientific">Nitzschia inconspicua</name>
    <dbReference type="NCBI Taxonomy" id="303405"/>
    <lineage>
        <taxon>Eukaryota</taxon>
        <taxon>Sar</taxon>
        <taxon>Stramenopiles</taxon>
        <taxon>Ochrophyta</taxon>
        <taxon>Bacillariophyta</taxon>
        <taxon>Bacillariophyceae</taxon>
        <taxon>Bacillariophycidae</taxon>
        <taxon>Bacillariales</taxon>
        <taxon>Bacillariaceae</taxon>
        <taxon>Nitzschia</taxon>
    </lineage>
</organism>
<dbReference type="EMBL" id="JAGRRH010000024">
    <property type="protein sequence ID" value="KAG7342628.1"/>
    <property type="molecule type" value="Genomic_DNA"/>
</dbReference>
<sequence>MDLERTIHTRNIPADHSKESFESRLLAKTPGKILGFEPLNPIDYSTDSNRGLNMPFLSRVDASSSFERTRASLTPSNSSDSLIFESKTIMKQRKLIKSPSGRRTPRSRPVMVVRYDGGDVGGPVAYDTSESDSTHSRWDEFACDPKAQSSPLIKPKRVNDSECSDRCISRSAFYKGSI</sequence>
<dbReference type="AlphaFoldDB" id="A0A9K3PCN0"/>
<proteinExistence type="predicted"/>
<evidence type="ECO:0000313" key="1">
    <source>
        <dbReference type="EMBL" id="KAG7342628.1"/>
    </source>
</evidence>
<accession>A0A9K3PCN0</accession>
<reference evidence="1" key="1">
    <citation type="journal article" date="2021" name="Sci. Rep.">
        <title>Diploid genomic architecture of Nitzschia inconspicua, an elite biomass production diatom.</title>
        <authorList>
            <person name="Oliver A."/>
            <person name="Podell S."/>
            <person name="Pinowska A."/>
            <person name="Traller J.C."/>
            <person name="Smith S.R."/>
            <person name="McClure R."/>
            <person name="Beliaev A."/>
            <person name="Bohutskyi P."/>
            <person name="Hill E.A."/>
            <person name="Rabines A."/>
            <person name="Zheng H."/>
            <person name="Allen L.Z."/>
            <person name="Kuo A."/>
            <person name="Grigoriev I.V."/>
            <person name="Allen A.E."/>
            <person name="Hazlebeck D."/>
            <person name="Allen E.E."/>
        </authorList>
    </citation>
    <scope>NUCLEOTIDE SEQUENCE</scope>
    <source>
        <strain evidence="1">Hildebrandi</strain>
    </source>
</reference>
<keyword evidence="2" id="KW-1185">Reference proteome</keyword>
<reference evidence="1" key="2">
    <citation type="submission" date="2021-04" db="EMBL/GenBank/DDBJ databases">
        <authorList>
            <person name="Podell S."/>
        </authorList>
    </citation>
    <scope>NUCLEOTIDE SEQUENCE</scope>
    <source>
        <strain evidence="1">Hildebrandi</strain>
    </source>
</reference>
<protein>
    <submittedName>
        <fullName evidence="1">Uncharacterized protein</fullName>
    </submittedName>
</protein>
<comment type="caution">
    <text evidence="1">The sequence shown here is derived from an EMBL/GenBank/DDBJ whole genome shotgun (WGS) entry which is preliminary data.</text>
</comment>
<name>A0A9K3PCN0_9STRA</name>